<dbReference type="Proteomes" id="UP001168098">
    <property type="component" value="Unassembled WGS sequence"/>
</dbReference>
<gene>
    <name evidence="1" type="ORF">PVL29_016562</name>
</gene>
<reference evidence="1 2" key="1">
    <citation type="journal article" date="2023" name="BMC Biotechnol.">
        <title>Vitis rotundifolia cv Carlos genome sequencing.</title>
        <authorList>
            <person name="Huff M."/>
            <person name="Hulse-Kemp A."/>
            <person name="Scheffler B."/>
            <person name="Youngblood R."/>
            <person name="Simpson S."/>
            <person name="Babiker E."/>
            <person name="Staton M."/>
        </authorList>
    </citation>
    <scope>NUCLEOTIDE SEQUENCE [LARGE SCALE GENOMIC DNA]</scope>
    <source>
        <tissue evidence="1">Leaf</tissue>
    </source>
</reference>
<protein>
    <submittedName>
        <fullName evidence="1">Uncharacterized protein</fullName>
    </submittedName>
</protein>
<comment type="caution">
    <text evidence="1">The sequence shown here is derived from an EMBL/GenBank/DDBJ whole genome shotgun (WGS) entry which is preliminary data.</text>
</comment>
<accession>A0AA39DJ95</accession>
<keyword evidence="2" id="KW-1185">Reference proteome</keyword>
<sequence length="45" mass="4841">MEVGGELEEKVVDFTMQEGLKLLINASLQSKTALTDIFLGNTGQA</sequence>
<evidence type="ECO:0000313" key="1">
    <source>
        <dbReference type="EMBL" id="KAJ9684127.1"/>
    </source>
</evidence>
<evidence type="ECO:0000313" key="2">
    <source>
        <dbReference type="Proteomes" id="UP001168098"/>
    </source>
</evidence>
<dbReference type="AlphaFoldDB" id="A0AA39DJ95"/>
<organism evidence="1 2">
    <name type="scientific">Vitis rotundifolia</name>
    <name type="common">Muscadine grape</name>
    <dbReference type="NCBI Taxonomy" id="103349"/>
    <lineage>
        <taxon>Eukaryota</taxon>
        <taxon>Viridiplantae</taxon>
        <taxon>Streptophyta</taxon>
        <taxon>Embryophyta</taxon>
        <taxon>Tracheophyta</taxon>
        <taxon>Spermatophyta</taxon>
        <taxon>Magnoliopsida</taxon>
        <taxon>eudicotyledons</taxon>
        <taxon>Gunneridae</taxon>
        <taxon>Pentapetalae</taxon>
        <taxon>rosids</taxon>
        <taxon>Vitales</taxon>
        <taxon>Vitaceae</taxon>
        <taxon>Viteae</taxon>
        <taxon>Vitis</taxon>
    </lineage>
</organism>
<name>A0AA39DJ95_VITRO</name>
<dbReference type="EMBL" id="JARBHA010000013">
    <property type="protein sequence ID" value="KAJ9684127.1"/>
    <property type="molecule type" value="Genomic_DNA"/>
</dbReference>
<proteinExistence type="predicted"/>